<dbReference type="CDD" id="cd09917">
    <property type="entry name" value="F-box_SF"/>
    <property type="match status" value="1"/>
</dbReference>
<evidence type="ECO:0000313" key="4">
    <source>
        <dbReference type="Proteomes" id="UP000078512"/>
    </source>
</evidence>
<proteinExistence type="predicted"/>
<dbReference type="EMBL" id="KV442011">
    <property type="protein sequence ID" value="OAQ36832.1"/>
    <property type="molecule type" value="Genomic_DNA"/>
</dbReference>
<dbReference type="Pfam" id="PF12937">
    <property type="entry name" value="F-box-like"/>
    <property type="match status" value="1"/>
</dbReference>
<keyword evidence="4" id="KW-1185">Reference proteome</keyword>
<accession>A0A197KGI6</accession>
<feature type="region of interest" description="Disordered" evidence="1">
    <location>
        <begin position="1"/>
        <end position="24"/>
    </location>
</feature>
<organism evidence="3 4">
    <name type="scientific">Linnemannia elongata AG-77</name>
    <dbReference type="NCBI Taxonomy" id="1314771"/>
    <lineage>
        <taxon>Eukaryota</taxon>
        <taxon>Fungi</taxon>
        <taxon>Fungi incertae sedis</taxon>
        <taxon>Mucoromycota</taxon>
        <taxon>Mortierellomycotina</taxon>
        <taxon>Mortierellomycetes</taxon>
        <taxon>Mortierellales</taxon>
        <taxon>Mortierellaceae</taxon>
        <taxon>Linnemannia</taxon>
    </lineage>
</organism>
<reference evidence="3 4" key="1">
    <citation type="submission" date="2016-05" db="EMBL/GenBank/DDBJ databases">
        <title>Genome sequencing reveals origins of a unique bacterial endosymbiosis in the earliest lineages of terrestrial Fungi.</title>
        <authorList>
            <consortium name="DOE Joint Genome Institute"/>
            <person name="Uehling J."/>
            <person name="Gryganskyi A."/>
            <person name="Hameed K."/>
            <person name="Tschaplinski T."/>
            <person name="Misztal P."/>
            <person name="Wu S."/>
            <person name="Desiro A."/>
            <person name="Vande Pol N."/>
            <person name="Du Z.-Y."/>
            <person name="Zienkiewicz A."/>
            <person name="Zienkiewicz K."/>
            <person name="Morin E."/>
            <person name="Tisserant E."/>
            <person name="Splivallo R."/>
            <person name="Hainaut M."/>
            <person name="Henrissat B."/>
            <person name="Ohm R."/>
            <person name="Kuo A."/>
            <person name="Yan J."/>
            <person name="Lipzen A."/>
            <person name="Nolan M."/>
            <person name="Labutti K."/>
            <person name="Barry K."/>
            <person name="Goldstein A."/>
            <person name="Labbe J."/>
            <person name="Schadt C."/>
            <person name="Tuskan G."/>
            <person name="Grigoriev I."/>
            <person name="Martin F."/>
            <person name="Vilgalys R."/>
            <person name="Bonito G."/>
        </authorList>
    </citation>
    <scope>NUCLEOTIDE SEQUENCE [LARGE SCALE GENOMIC DNA]</scope>
    <source>
        <strain evidence="3 4">AG-77</strain>
    </source>
</reference>
<dbReference type="Proteomes" id="UP000078512">
    <property type="component" value="Unassembled WGS sequence"/>
</dbReference>
<feature type="domain" description="F-box" evidence="2">
    <location>
        <begin position="33"/>
        <end position="68"/>
    </location>
</feature>
<dbReference type="InterPro" id="IPR032675">
    <property type="entry name" value="LRR_dom_sf"/>
</dbReference>
<dbReference type="SUPFAM" id="SSF81383">
    <property type="entry name" value="F-box domain"/>
    <property type="match status" value="1"/>
</dbReference>
<dbReference type="Gene3D" id="1.20.1280.50">
    <property type="match status" value="1"/>
</dbReference>
<name>A0A197KGI6_9FUNG</name>
<dbReference type="OrthoDB" id="2398163at2759"/>
<evidence type="ECO:0000259" key="2">
    <source>
        <dbReference type="Pfam" id="PF12937"/>
    </source>
</evidence>
<gene>
    <name evidence="3" type="ORF">K457DRAFT_27026</name>
</gene>
<dbReference type="InterPro" id="IPR036047">
    <property type="entry name" value="F-box-like_dom_sf"/>
</dbReference>
<dbReference type="Gene3D" id="3.80.10.10">
    <property type="entry name" value="Ribonuclease Inhibitor"/>
    <property type="match status" value="1"/>
</dbReference>
<evidence type="ECO:0000313" key="3">
    <source>
        <dbReference type="EMBL" id="OAQ36832.1"/>
    </source>
</evidence>
<sequence length="671" mass="77650">MVLRLSPFAKHPQSPLPSTPSSPIHPNSPLDVPELLQHIFSFLNQRSLRTIILVCRKWLYLNQHRLHREVIWDVRWKHSSPYKTLSRLAGAERLVLNNTQTEIRWKSPDLQSLLQGMQASKGYNPFALLGIAVGTLVKTVLRSRPINGFSHPLRELIFSSGDFKDEWINSLAFPATLTSLKIDKFWEFHIDIARILVACPLLESLDLCSGNYNVIVQDPYTNQIKDVLPTRLPLRSLVLTNLRAPQSWVEDLLTITPDLETLKLIRHDKYYAERITEHWDWDRFRAHLLSLSLPRKQLFYGEHWHHCHDLLPLETDLTICPNTKERTFLYYDLTPKVVAFLKEQPVFLTSLEILLPRYLGCALDGWNMYGKLPYTARPLHQLLCECPNLRHLRTLKMACMTDFMDVHRRIPLYPTLASTDQGQEWWQEDVQQSPLPINVPGIWICRGLQTLHLELHLHDRAIEKGKHHSRILYGYIATVCPQLIDLRIRFPHFCCTPTGGSSEYKYKPYVLEGGLCLLSKLRHLERLWIVHGKFFCQSPSELNWLAQFGRTEEHRAKRREIVEGWASKLREESMLEADRVEKNAGIVDEILGPRADDEEVVTGLKNLGLLQDVVDRVAEMDTDEYTILPELFKVACGFHHERNPENEIKALFRSPPVGLMAKLLSWTSASS</sequence>
<evidence type="ECO:0000256" key="1">
    <source>
        <dbReference type="SAM" id="MobiDB-lite"/>
    </source>
</evidence>
<protein>
    <recommendedName>
        <fullName evidence="2">F-box domain-containing protein</fullName>
    </recommendedName>
</protein>
<dbReference type="InterPro" id="IPR001810">
    <property type="entry name" value="F-box_dom"/>
</dbReference>
<dbReference type="AlphaFoldDB" id="A0A197KGI6"/>